<gene>
    <name evidence="2" type="ORF">CCMP2556_LOCUS18317</name>
</gene>
<accession>A0ABP0KXF0</accession>
<keyword evidence="3" id="KW-1185">Reference proteome</keyword>
<evidence type="ECO:0000256" key="1">
    <source>
        <dbReference type="SAM" id="Phobius"/>
    </source>
</evidence>
<reference evidence="2 3" key="1">
    <citation type="submission" date="2024-02" db="EMBL/GenBank/DDBJ databases">
        <authorList>
            <person name="Chen Y."/>
            <person name="Shah S."/>
            <person name="Dougan E. K."/>
            <person name="Thang M."/>
            <person name="Chan C."/>
        </authorList>
    </citation>
    <scope>NUCLEOTIDE SEQUENCE [LARGE SCALE GENOMIC DNA]</scope>
</reference>
<dbReference type="EMBL" id="CAXAMN010010335">
    <property type="protein sequence ID" value="CAK9031514.1"/>
    <property type="molecule type" value="Genomic_DNA"/>
</dbReference>
<feature type="transmembrane region" description="Helical" evidence="1">
    <location>
        <begin position="61"/>
        <end position="84"/>
    </location>
</feature>
<comment type="caution">
    <text evidence="2">The sequence shown here is derived from an EMBL/GenBank/DDBJ whole genome shotgun (WGS) entry which is preliminary data.</text>
</comment>
<sequence length="234" mass="25741">MKMNISTPELRATVGRTGTLTDASRWSRAILAAAFIAFPGQTPLILLMYGDFMLGMQVGAWLRWLLIIISAIEVLVFVGLFIVLPPDRKAFAARVQSLWLLLWPGKVFGFCDDGHGHPLYYLVSVCVCCPLLLAMSIMGPAMTARIPLVGPGLVRLLFGKPRCLRRFRCCRVERNLKQLGPAKGLRCRSMASLKGGGFETNLFGIEAWIFDSNFECTINSNSETICVSPSHGSA</sequence>
<proteinExistence type="predicted"/>
<name>A0ABP0KXF0_9DINO</name>
<feature type="transmembrane region" description="Helical" evidence="1">
    <location>
        <begin position="29"/>
        <end position="49"/>
    </location>
</feature>
<organism evidence="2 3">
    <name type="scientific">Durusdinium trenchii</name>
    <dbReference type="NCBI Taxonomy" id="1381693"/>
    <lineage>
        <taxon>Eukaryota</taxon>
        <taxon>Sar</taxon>
        <taxon>Alveolata</taxon>
        <taxon>Dinophyceae</taxon>
        <taxon>Suessiales</taxon>
        <taxon>Symbiodiniaceae</taxon>
        <taxon>Durusdinium</taxon>
    </lineage>
</organism>
<evidence type="ECO:0000313" key="3">
    <source>
        <dbReference type="Proteomes" id="UP001642484"/>
    </source>
</evidence>
<keyword evidence="1" id="KW-1133">Transmembrane helix</keyword>
<protein>
    <submittedName>
        <fullName evidence="2">Uncharacterized protein</fullName>
    </submittedName>
</protein>
<keyword evidence="1" id="KW-0472">Membrane</keyword>
<evidence type="ECO:0000313" key="2">
    <source>
        <dbReference type="EMBL" id="CAK9031514.1"/>
    </source>
</evidence>
<dbReference type="Proteomes" id="UP001642484">
    <property type="component" value="Unassembled WGS sequence"/>
</dbReference>
<keyword evidence="1" id="KW-0812">Transmembrane</keyword>
<feature type="transmembrane region" description="Helical" evidence="1">
    <location>
        <begin position="119"/>
        <end position="138"/>
    </location>
</feature>